<organism evidence="8 9">
    <name type="scientific">Flectobacillus roseus</name>
    <dbReference type="NCBI Taxonomy" id="502259"/>
    <lineage>
        <taxon>Bacteria</taxon>
        <taxon>Pseudomonadati</taxon>
        <taxon>Bacteroidota</taxon>
        <taxon>Cytophagia</taxon>
        <taxon>Cytophagales</taxon>
        <taxon>Flectobacillaceae</taxon>
        <taxon>Flectobacillus</taxon>
    </lineage>
</organism>
<dbReference type="Pfam" id="PF03787">
    <property type="entry name" value="RAMPs"/>
    <property type="match status" value="1"/>
</dbReference>
<gene>
    <name evidence="8" type="primary">csm5</name>
    <name evidence="8" type="ORF">QM524_06970</name>
</gene>
<evidence type="ECO:0000256" key="4">
    <source>
        <dbReference type="ARBA" id="ARBA00022884"/>
    </source>
</evidence>
<proteinExistence type="inferred from homology"/>
<dbReference type="PANTHER" id="PTHR38007:SF1">
    <property type="entry name" value="CRISPR SYSTEM CMS PROTEIN CSM5"/>
    <property type="match status" value="1"/>
</dbReference>
<keyword evidence="9" id="KW-1185">Reference proteome</keyword>
<evidence type="ECO:0000256" key="2">
    <source>
        <dbReference type="ARBA" id="ARBA00006680"/>
    </source>
</evidence>
<protein>
    <recommendedName>
        <fullName evidence="3">CRISPR system Cms protein Csm5</fullName>
    </recommendedName>
    <alternativeName>
        <fullName evidence="6">CRISPR type III A-associated protein Csm5</fullName>
    </alternativeName>
</protein>
<evidence type="ECO:0000256" key="6">
    <source>
        <dbReference type="ARBA" id="ARBA00031720"/>
    </source>
</evidence>
<evidence type="ECO:0000256" key="3">
    <source>
        <dbReference type="ARBA" id="ARBA00016113"/>
    </source>
</evidence>
<evidence type="ECO:0000256" key="1">
    <source>
        <dbReference type="ARBA" id="ARBA00003088"/>
    </source>
</evidence>
<dbReference type="PANTHER" id="PTHR38007">
    <property type="entry name" value="CRISPR SYSTEM CMS PROTEIN CSM5"/>
    <property type="match status" value="1"/>
</dbReference>
<accession>A0ABT6Y5X7</accession>
<reference evidence="8 9" key="1">
    <citation type="submission" date="2023-05" db="EMBL/GenBank/DDBJ databases">
        <title>Novel species of genus Flectobacillus isolated from stream in China.</title>
        <authorList>
            <person name="Lu H."/>
        </authorList>
    </citation>
    <scope>NUCLEOTIDE SEQUENCE [LARGE SCALE GENOMIC DNA]</scope>
    <source>
        <strain evidence="8 9">KCTC 42575</strain>
    </source>
</reference>
<dbReference type="InterPro" id="IPR010173">
    <property type="entry name" value="CRISPR-assoc_Csm5"/>
</dbReference>
<name>A0ABT6Y5X7_9BACT</name>
<comment type="similarity">
    <text evidence="2">Belongs to the CRISPR-associated Csm5 family.</text>
</comment>
<keyword evidence="5" id="KW-0051">Antiviral defense</keyword>
<comment type="caution">
    <text evidence="8">The sequence shown here is derived from an EMBL/GenBank/DDBJ whole genome shotgun (WGS) entry which is preliminary data.</text>
</comment>
<dbReference type="InterPro" id="IPR005537">
    <property type="entry name" value="RAMP_III_fam"/>
</dbReference>
<dbReference type="NCBIfam" id="TIGR01899">
    <property type="entry name" value="cas_TM1807_csm5"/>
    <property type="match status" value="1"/>
</dbReference>
<sequence>MAGLNHTYHFKIKTLSPISIGNEQEAVTSFSEYIYDNDYLYYLDLNSLKGIDNVKIDAFIQGMQDGMYNNSFRDNFSKLVQDTLEVDIETLMTGEKYRIRGLEPGHSLSLRGLLKTRNCPYISGSTMKGAIKSSILYNWLMSEGKNELKEFVKYIDQVCINLEKKIQQCTKDIVTSNLFSNEQKNLFSSSNNSPIINFIRFLNFQNLSEKQSKILSVSKREITEARIKIENEFTKSLEAKLFPSKKQRMLSNGKPYLDDNRKPIYDDIPYDSSYLRVLDTPSIDNQSIVVEYIKRVNIYNEKANEAIPFLIETIEADTRFDFQIQIPSNNFKLNQIFHPSLKFLQSKEMYKTLFKIINRFSEDFIKEELSNTSNVSLKSFYEGLESEINKGDEAIIRIGFGKHFLNNSMALAVKQVDKTVYGKLIELFMESENSEDFPSTRVLTSNNQPLGWMKIQFVSSREPINPPKL</sequence>
<evidence type="ECO:0000313" key="9">
    <source>
        <dbReference type="Proteomes" id="UP001236507"/>
    </source>
</evidence>
<feature type="domain" description="CRISPR type III-associated protein" evidence="7">
    <location>
        <begin position="11"/>
        <end position="278"/>
    </location>
</feature>
<evidence type="ECO:0000313" key="8">
    <source>
        <dbReference type="EMBL" id="MDI9858942.1"/>
    </source>
</evidence>
<dbReference type="EMBL" id="JASHIF010000004">
    <property type="protein sequence ID" value="MDI9858942.1"/>
    <property type="molecule type" value="Genomic_DNA"/>
</dbReference>
<evidence type="ECO:0000259" key="7">
    <source>
        <dbReference type="Pfam" id="PF03787"/>
    </source>
</evidence>
<comment type="function">
    <text evidence="1">This subunit might be involved in maturation of a crRNA intermediate to its mature form.</text>
</comment>
<keyword evidence="4" id="KW-0694">RNA-binding</keyword>
<dbReference type="RefSeq" id="WP_283344010.1">
    <property type="nucleotide sequence ID" value="NZ_JASHIF010000004.1"/>
</dbReference>
<evidence type="ECO:0000256" key="5">
    <source>
        <dbReference type="ARBA" id="ARBA00023118"/>
    </source>
</evidence>
<dbReference type="Proteomes" id="UP001236507">
    <property type="component" value="Unassembled WGS sequence"/>
</dbReference>